<comment type="caution">
    <text evidence="1">The sequence shown here is derived from an EMBL/GenBank/DDBJ whole genome shotgun (WGS) entry which is preliminary data.</text>
</comment>
<dbReference type="Gene3D" id="3.40.630.30">
    <property type="match status" value="1"/>
</dbReference>
<reference evidence="1" key="1">
    <citation type="submission" date="2011-08" db="EMBL/GenBank/DDBJ databases">
        <authorList>
            <consortium name="The Broad Institute Genome Sequencing Platform"/>
            <person name="Earl A."/>
            <person name="Ward D."/>
            <person name="Feldgarden M."/>
            <person name="Gevers D."/>
            <person name="Sizova M."/>
            <person name="Hazen A."/>
            <person name="Epstein S."/>
            <person name="Young S.K."/>
            <person name="Zeng Q."/>
            <person name="Gargeya S."/>
            <person name="Fitzgerald M."/>
            <person name="Haas B."/>
            <person name="Abouelleil A."/>
            <person name="Alvarado L."/>
            <person name="Arachchi H.M."/>
            <person name="Berlin A."/>
            <person name="Brown A."/>
            <person name="Chapman S.B."/>
            <person name="Chen Z."/>
            <person name="Dunbar C."/>
            <person name="Freedman E."/>
            <person name="Gearin G."/>
            <person name="Gellesch M."/>
            <person name="Goldberg J."/>
            <person name="Griggs A."/>
            <person name="Gujja S."/>
            <person name="Heiman D."/>
            <person name="Howarth C."/>
            <person name="Larson L."/>
            <person name="Lui A."/>
            <person name="MacDonald P.J.P."/>
            <person name="Montmayeur A."/>
            <person name="Murphy C."/>
            <person name="Neiman D."/>
            <person name="Pearson M."/>
            <person name="Priest M."/>
            <person name="Roberts A."/>
            <person name="Saif S."/>
            <person name="Shea T."/>
            <person name="Shenoy N."/>
            <person name="Sisk P."/>
            <person name="Stolte C."/>
            <person name="Sykes S."/>
            <person name="Wortman J."/>
            <person name="Nusbaum C."/>
            <person name="Birren B."/>
        </authorList>
    </citation>
    <scope>NUCLEOTIDE SEQUENCE</scope>
    <source>
        <strain evidence="1">ACB1</strain>
    </source>
</reference>
<dbReference type="HOGENOM" id="CLU_013985_13_0_9"/>
<dbReference type="STRING" id="796943.HMPREF9625_01810"/>
<dbReference type="Proteomes" id="UP000018461">
    <property type="component" value="Unassembled WGS sequence"/>
</dbReference>
<name>G9WKA3_9FIRM</name>
<sequence>MIIRLAKEEDIREICQIYDLARAYMRKEGNFAQWRNYPKEEDARQDLIKRELYVLEEEEILAVFAFFIGEETNYKEIEGAWRREDSYGVIHRIASSGKKSGITRACFSFCLGKIPYLRIDTHEKNRSMQEALKRFGFQYCGIVHVEDGSPRLAFDYIGE</sequence>
<evidence type="ECO:0000313" key="1">
    <source>
        <dbReference type="EMBL" id="EHL13745.1"/>
    </source>
</evidence>
<evidence type="ECO:0000313" key="2">
    <source>
        <dbReference type="Proteomes" id="UP000018461"/>
    </source>
</evidence>
<accession>G9WKA3</accession>
<gene>
    <name evidence="1" type="ORF">HMPREF9625_01810</name>
</gene>
<proteinExistence type="predicted"/>
<dbReference type="InterPro" id="IPR016181">
    <property type="entry name" value="Acyl_CoA_acyltransferase"/>
</dbReference>
<dbReference type="SUPFAM" id="SSF55729">
    <property type="entry name" value="Acyl-CoA N-acyltransferases (Nat)"/>
    <property type="match status" value="1"/>
</dbReference>
<dbReference type="AlphaFoldDB" id="G9WKA3"/>
<organism evidence="1 2">
    <name type="scientific">Oribacterium parvum ACB1</name>
    <dbReference type="NCBI Taxonomy" id="796943"/>
    <lineage>
        <taxon>Bacteria</taxon>
        <taxon>Bacillati</taxon>
        <taxon>Bacillota</taxon>
        <taxon>Clostridia</taxon>
        <taxon>Lachnospirales</taxon>
        <taxon>Lachnospiraceae</taxon>
        <taxon>Oribacterium</taxon>
    </lineage>
</organism>
<evidence type="ECO:0008006" key="3">
    <source>
        <dbReference type="Google" id="ProtNLM"/>
    </source>
</evidence>
<dbReference type="EMBL" id="AFZC02000002">
    <property type="protein sequence ID" value="EHL13745.1"/>
    <property type="molecule type" value="Genomic_DNA"/>
</dbReference>
<protein>
    <recommendedName>
        <fullName evidence="3">N-acetyltransferase domain-containing protein</fullName>
    </recommendedName>
</protein>
<dbReference type="PATRIC" id="fig|796943.3.peg.153"/>
<dbReference type="RefSeq" id="WP_009535649.1">
    <property type="nucleotide sequence ID" value="NZ_KE148312.1"/>
</dbReference>
<keyword evidence="2" id="KW-1185">Reference proteome</keyword>
<reference evidence="1" key="2">
    <citation type="submission" date="2013-03" db="EMBL/GenBank/DDBJ databases">
        <title>The Genome Sequence of Oribacterium sp. ACB1.</title>
        <authorList>
            <consortium name="The Broad Institute Genomics Platform"/>
            <consortium name="The Broad Institute Genome Sequencing Center for Infectious Disease"/>
            <person name="Earl A."/>
            <person name="Ward D."/>
            <person name="Feldgarden M."/>
            <person name="Gevers D."/>
            <person name="Sizova M."/>
            <person name="Hazen A."/>
            <person name="Epstein S."/>
            <person name="Walker B."/>
            <person name="Young S."/>
            <person name="Zeng Q."/>
            <person name="Gargeya S."/>
            <person name="Fitzgerald M."/>
            <person name="Haas B."/>
            <person name="Abouelleil A."/>
            <person name="Allen A.W."/>
            <person name="Alvarado L."/>
            <person name="Arachchi H.M."/>
            <person name="Berlin A.M."/>
            <person name="Chapman S.B."/>
            <person name="Gainer-Dewar J."/>
            <person name="Goldberg J."/>
            <person name="Griggs A."/>
            <person name="Gujja S."/>
            <person name="Hansen M."/>
            <person name="Howarth C."/>
            <person name="Imamovic A."/>
            <person name="Ireland A."/>
            <person name="Larimer J."/>
            <person name="McCowan C."/>
            <person name="Murphy C."/>
            <person name="Pearson M."/>
            <person name="Poon T.W."/>
            <person name="Priest M."/>
            <person name="Roberts A."/>
            <person name="Saif S."/>
            <person name="Shea T."/>
            <person name="Sisk P."/>
            <person name="Sykes S."/>
            <person name="Wortman J."/>
            <person name="Nusbaum C."/>
            <person name="Birren B."/>
        </authorList>
    </citation>
    <scope>NUCLEOTIDE SEQUENCE [LARGE SCALE GENOMIC DNA]</scope>
    <source>
        <strain evidence="1">ACB1</strain>
    </source>
</reference>